<organism evidence="3 4">
    <name type="scientific">Peronospora belbahrii</name>
    <dbReference type="NCBI Taxonomy" id="622444"/>
    <lineage>
        <taxon>Eukaryota</taxon>
        <taxon>Sar</taxon>
        <taxon>Stramenopiles</taxon>
        <taxon>Oomycota</taxon>
        <taxon>Peronosporomycetes</taxon>
        <taxon>Peronosporales</taxon>
        <taxon>Peronosporaceae</taxon>
        <taxon>Peronospora</taxon>
    </lineage>
</organism>
<evidence type="ECO:0000313" key="4">
    <source>
        <dbReference type="Proteomes" id="UP001158986"/>
    </source>
</evidence>
<dbReference type="InterPro" id="IPR002014">
    <property type="entry name" value="VHS_dom"/>
</dbReference>
<sequence length="505" mass="57835">MSQDHTISGIQELNAVNEAICFDQTLSTYFHIAAKAKTKRRRHHGRRCLSSRPPLNSDVGTSPETCLKQLKRLLRDATTPLQSQYIQKLYTMVLYQLKRAIKSPVVLSRTLDLCQEIFKRSAAFRILIVTQTATFFDHLLVAAGENPSPNVSRALRVRNQDSKQVKMVLMLIETWKQDFGERYPSLVAGHAVLLDRGYEFPNERERLQQEREQEADSRRNLQRVSNVKKEQRDREMKQYVLEIEQVLIEMNRAFEILVPTLDTFIASDSPQERELTRLADGSAAQLSNKEHSENLKSDAHDNIGGIGKYDQDDIHNIECKAVAVPAAVAVDEEEEDVEWEDVATDSGRTCKSGMSYNSDEDDVESDQMDINDIVQAYGLGSSSYHLTVEVSKQVCEESLENDVLFQSLADGALRMRKRFLPLLDDWEQHSTTRPSASSLSTSPSQREVLQRIYDLRDRITRVLLKWDDLVQGSKFSKRYASTRSTVVSQPLDAYKPRTKRKRYER</sequence>
<dbReference type="PANTHER" id="PTHR28670">
    <property type="entry name" value="UV-STIMULATED SCAFFOLD PROTEIN A"/>
    <property type="match status" value="1"/>
</dbReference>
<keyword evidence="4" id="KW-1185">Reference proteome</keyword>
<feature type="compositionally biased region" description="Basic residues" evidence="1">
    <location>
        <begin position="496"/>
        <end position="505"/>
    </location>
</feature>
<feature type="compositionally biased region" description="Basic and acidic residues" evidence="1">
    <location>
        <begin position="204"/>
        <end position="219"/>
    </location>
</feature>
<dbReference type="EMBL" id="CAKLCB010000295">
    <property type="protein sequence ID" value="CAH0519401.1"/>
    <property type="molecule type" value="Genomic_DNA"/>
</dbReference>
<feature type="compositionally biased region" description="Polar residues" evidence="1">
    <location>
        <begin position="346"/>
        <end position="357"/>
    </location>
</feature>
<feature type="region of interest" description="Disordered" evidence="1">
    <location>
        <begin position="341"/>
        <end position="363"/>
    </location>
</feature>
<comment type="caution">
    <text evidence="3">The sequence shown here is derived from an EMBL/GenBank/DDBJ whole genome shotgun (WGS) entry which is preliminary data.</text>
</comment>
<reference evidence="3 4" key="1">
    <citation type="submission" date="2021-11" db="EMBL/GenBank/DDBJ databases">
        <authorList>
            <person name="Islam A."/>
            <person name="Islam S."/>
            <person name="Flora M.S."/>
            <person name="Rahman M."/>
            <person name="Ziaur R.M."/>
            <person name="Epstein J.H."/>
            <person name="Hassan M."/>
            <person name="Klassen M."/>
            <person name="Woodard K."/>
            <person name="Webb A."/>
            <person name="Webby R.J."/>
            <person name="El Zowalaty M.E."/>
        </authorList>
    </citation>
    <scope>NUCLEOTIDE SEQUENCE [LARGE SCALE GENOMIC DNA]</scope>
    <source>
        <strain evidence="3">Pbs1</strain>
    </source>
</reference>
<evidence type="ECO:0000313" key="3">
    <source>
        <dbReference type="EMBL" id="CAH0519401.1"/>
    </source>
</evidence>
<protein>
    <recommendedName>
        <fullName evidence="2">VHS domain-containing protein</fullName>
    </recommendedName>
</protein>
<dbReference type="PANTHER" id="PTHR28670:SF1">
    <property type="entry name" value="UV-STIMULATED SCAFFOLD PROTEIN A"/>
    <property type="match status" value="1"/>
</dbReference>
<gene>
    <name evidence="3" type="ORF">PBS001_LOCUS5928</name>
</gene>
<dbReference type="PROSITE" id="PS50179">
    <property type="entry name" value="VHS"/>
    <property type="match status" value="1"/>
</dbReference>
<accession>A0ABN8D5K8</accession>
<dbReference type="InterPro" id="IPR049408">
    <property type="entry name" value="UVSSA_N_a-solenoid_rpt"/>
</dbReference>
<evidence type="ECO:0000256" key="1">
    <source>
        <dbReference type="SAM" id="MobiDB-lite"/>
    </source>
</evidence>
<dbReference type="Pfam" id="PF20867">
    <property type="entry name" value="UVSSA_N"/>
    <property type="match status" value="1"/>
</dbReference>
<proteinExistence type="predicted"/>
<feature type="domain" description="VHS" evidence="2">
    <location>
        <begin position="55"/>
        <end position="201"/>
    </location>
</feature>
<feature type="region of interest" description="Disordered" evidence="1">
    <location>
        <begin position="481"/>
        <end position="505"/>
    </location>
</feature>
<dbReference type="InterPro" id="IPR018610">
    <property type="entry name" value="UVSSA"/>
</dbReference>
<dbReference type="Proteomes" id="UP001158986">
    <property type="component" value="Unassembled WGS sequence"/>
</dbReference>
<feature type="region of interest" description="Disordered" evidence="1">
    <location>
        <begin position="204"/>
        <end position="229"/>
    </location>
</feature>
<name>A0ABN8D5K8_9STRA</name>
<evidence type="ECO:0000259" key="2">
    <source>
        <dbReference type="PROSITE" id="PS50179"/>
    </source>
</evidence>